<evidence type="ECO:0000256" key="2">
    <source>
        <dbReference type="ARBA" id="ARBA00022448"/>
    </source>
</evidence>
<gene>
    <name evidence="6" type="ORF">BDK89_2920</name>
</gene>
<dbReference type="SMART" id="SM00382">
    <property type="entry name" value="AAA"/>
    <property type="match status" value="1"/>
</dbReference>
<evidence type="ECO:0000256" key="4">
    <source>
        <dbReference type="ARBA" id="ARBA00022840"/>
    </source>
</evidence>
<dbReference type="GO" id="GO:0140359">
    <property type="term" value="F:ABC-type transporter activity"/>
    <property type="evidence" value="ECO:0007669"/>
    <property type="project" value="InterPro"/>
</dbReference>
<dbReference type="GO" id="GO:0005524">
    <property type="term" value="F:ATP binding"/>
    <property type="evidence" value="ECO:0007669"/>
    <property type="project" value="UniProtKB-KW"/>
</dbReference>
<evidence type="ECO:0000259" key="5">
    <source>
        <dbReference type="PROSITE" id="PS50893"/>
    </source>
</evidence>
<organism evidence="6 7">
    <name type="scientific">Ilumatobacter fluminis</name>
    <dbReference type="NCBI Taxonomy" id="467091"/>
    <lineage>
        <taxon>Bacteria</taxon>
        <taxon>Bacillati</taxon>
        <taxon>Actinomycetota</taxon>
        <taxon>Acidimicrobiia</taxon>
        <taxon>Acidimicrobiales</taxon>
        <taxon>Ilumatobacteraceae</taxon>
        <taxon>Ilumatobacter</taxon>
    </lineage>
</organism>
<name>A0A4R7I180_9ACTN</name>
<comment type="caution">
    <text evidence="6">The sequence shown here is derived from an EMBL/GenBank/DDBJ whole genome shotgun (WGS) entry which is preliminary data.</text>
</comment>
<dbReference type="GO" id="GO:0016887">
    <property type="term" value="F:ATP hydrolysis activity"/>
    <property type="evidence" value="ECO:0007669"/>
    <property type="project" value="InterPro"/>
</dbReference>
<dbReference type="OrthoDB" id="9778870at2"/>
<dbReference type="InterPro" id="IPR003593">
    <property type="entry name" value="AAA+_ATPase"/>
</dbReference>
<protein>
    <submittedName>
        <fullName evidence="6">Teichoic acid transport system ATP-binding protein</fullName>
    </submittedName>
</protein>
<dbReference type="Proteomes" id="UP000294558">
    <property type="component" value="Unassembled WGS sequence"/>
</dbReference>
<dbReference type="PANTHER" id="PTHR46743:SF2">
    <property type="entry name" value="TEICHOIC ACIDS EXPORT ATP-BINDING PROTEIN TAGH"/>
    <property type="match status" value="1"/>
</dbReference>
<dbReference type="RefSeq" id="WP_133869609.1">
    <property type="nucleotide sequence ID" value="NZ_SOAU01000001.1"/>
</dbReference>
<dbReference type="InterPro" id="IPR017871">
    <property type="entry name" value="ABC_transporter-like_CS"/>
</dbReference>
<dbReference type="Gene3D" id="3.40.50.300">
    <property type="entry name" value="P-loop containing nucleotide triphosphate hydrolases"/>
    <property type="match status" value="1"/>
</dbReference>
<keyword evidence="4 6" id="KW-0067">ATP-binding</keyword>
<dbReference type="PANTHER" id="PTHR46743">
    <property type="entry name" value="TEICHOIC ACIDS EXPORT ATP-BINDING PROTEIN TAGH"/>
    <property type="match status" value="1"/>
</dbReference>
<dbReference type="PROSITE" id="PS50893">
    <property type="entry name" value="ABC_TRANSPORTER_2"/>
    <property type="match status" value="1"/>
</dbReference>
<proteinExistence type="inferred from homology"/>
<keyword evidence="2" id="KW-0813">Transport</keyword>
<evidence type="ECO:0000313" key="7">
    <source>
        <dbReference type="Proteomes" id="UP000294558"/>
    </source>
</evidence>
<dbReference type="InterPro" id="IPR027417">
    <property type="entry name" value="P-loop_NTPase"/>
</dbReference>
<dbReference type="GO" id="GO:0016020">
    <property type="term" value="C:membrane"/>
    <property type="evidence" value="ECO:0007669"/>
    <property type="project" value="InterPro"/>
</dbReference>
<dbReference type="InterPro" id="IPR050683">
    <property type="entry name" value="Bact_Polysacc_Export_ATP-bd"/>
</dbReference>
<dbReference type="AlphaFoldDB" id="A0A4R7I180"/>
<evidence type="ECO:0000313" key="6">
    <source>
        <dbReference type="EMBL" id="TDT17312.1"/>
    </source>
</evidence>
<dbReference type="PROSITE" id="PS00211">
    <property type="entry name" value="ABC_TRANSPORTER_1"/>
    <property type="match status" value="1"/>
</dbReference>
<dbReference type="CDD" id="cd03220">
    <property type="entry name" value="ABC_KpsT_Wzt"/>
    <property type="match status" value="1"/>
</dbReference>
<keyword evidence="7" id="KW-1185">Reference proteome</keyword>
<keyword evidence="3" id="KW-0547">Nucleotide-binding</keyword>
<dbReference type="InterPro" id="IPR003439">
    <property type="entry name" value="ABC_transporter-like_ATP-bd"/>
</dbReference>
<dbReference type="Pfam" id="PF00005">
    <property type="entry name" value="ABC_tran"/>
    <property type="match status" value="1"/>
</dbReference>
<comment type="similarity">
    <text evidence="1">Belongs to the ABC transporter superfamily.</text>
</comment>
<evidence type="ECO:0000256" key="3">
    <source>
        <dbReference type="ARBA" id="ARBA00022741"/>
    </source>
</evidence>
<dbReference type="SUPFAM" id="SSF52540">
    <property type="entry name" value="P-loop containing nucleoside triphosphate hydrolases"/>
    <property type="match status" value="1"/>
</dbReference>
<dbReference type="EMBL" id="SOAU01000001">
    <property type="protein sequence ID" value="TDT17312.1"/>
    <property type="molecule type" value="Genomic_DNA"/>
</dbReference>
<dbReference type="InterPro" id="IPR015860">
    <property type="entry name" value="ABC_transpr_TagH-like"/>
</dbReference>
<sequence>MAETEPTAVSESKQTLGPVAIAVDGAHVRYKVYEEPKLTARGLFNRAMRGRRSTEVHAVRGVSVEVNVGEAVGIVGSNGSGKSTLLRAIAGLQTLSAGSIQVRGEVGLLGVGAALKPTLSGYRNVMLGGLALGLSKDEVNERLDEVAEFSGLGSAMGRPMNTYSSGMRARLAFSIATLRVPDILLIDEALAVGDKDFRERSLARLDEIREAAGTIVMVTHNLSEIRKTCSRSIWFDQGEIRMDGETEAVLSEYSDER</sequence>
<reference evidence="6 7" key="1">
    <citation type="submission" date="2019-03" db="EMBL/GenBank/DDBJ databases">
        <title>Sequencing the genomes of 1000 actinobacteria strains.</title>
        <authorList>
            <person name="Klenk H.-P."/>
        </authorList>
    </citation>
    <scope>NUCLEOTIDE SEQUENCE [LARGE SCALE GENOMIC DNA]</scope>
    <source>
        <strain evidence="6 7">DSM 18936</strain>
    </source>
</reference>
<evidence type="ECO:0000256" key="1">
    <source>
        <dbReference type="ARBA" id="ARBA00005417"/>
    </source>
</evidence>
<feature type="domain" description="ABC transporter" evidence="5">
    <location>
        <begin position="38"/>
        <end position="257"/>
    </location>
</feature>
<accession>A0A4R7I180</accession>